<dbReference type="Pfam" id="PF00005">
    <property type="entry name" value="ABC_tran"/>
    <property type="match status" value="1"/>
</dbReference>
<evidence type="ECO:0000259" key="6">
    <source>
        <dbReference type="PROSITE" id="PS50893"/>
    </source>
</evidence>
<dbReference type="OrthoDB" id="5292475at2"/>
<dbReference type="InterPro" id="IPR003439">
    <property type="entry name" value="ABC_transporter-like_ATP-bd"/>
</dbReference>
<accession>A0A0J1HAY2</accession>
<sequence length="281" mass="30207">MVTEPVAVSATGLNLSLGDKVILDDFSIDLRSGELTALLGPNGAGKSTLLKVLCGERSVSGEICYFGRNRQNWPPHQLAQHLGILPQHSSLTFAFTAEEVVALGALPLNISQARTRKIASEKMAQVDVTALSSRLYPTLSGGEKQRVHFARVLTQLSQAGEQCVLMLDEPTSALDLAHQHNTLRVARDMARAGAAVIVVIHDLNLAAQYADRLVIMNNGKIQADGSPQHALSESLIETVYGWPVCISHHPVDGYPVVLPAGENANRKKAENRAAITINQTS</sequence>
<dbReference type="InterPro" id="IPR027417">
    <property type="entry name" value="P-loop_NTPase"/>
</dbReference>
<evidence type="ECO:0000313" key="8">
    <source>
        <dbReference type="Proteomes" id="UP000035909"/>
    </source>
</evidence>
<gene>
    <name evidence="7" type="ORF">ABT57_13005</name>
</gene>
<dbReference type="PANTHER" id="PTHR42794">
    <property type="entry name" value="HEMIN IMPORT ATP-BINDING PROTEIN HMUV"/>
    <property type="match status" value="1"/>
</dbReference>
<comment type="function">
    <text evidence="5">Part of the ABC transporter complex HmuTUV involved in hemin import. Responsible for energy coupling to the transport system.</text>
</comment>
<evidence type="ECO:0000256" key="1">
    <source>
        <dbReference type="ARBA" id="ARBA00022448"/>
    </source>
</evidence>
<dbReference type="NCBIfam" id="NF010068">
    <property type="entry name" value="PRK13548.1"/>
    <property type="match status" value="1"/>
</dbReference>
<reference evidence="7 8" key="1">
    <citation type="submission" date="2015-05" db="EMBL/GenBank/DDBJ databases">
        <title>Photobacterium galathea sp. nov.</title>
        <authorList>
            <person name="Machado H."/>
            <person name="Gram L."/>
        </authorList>
    </citation>
    <scope>NUCLEOTIDE SEQUENCE [LARGE SCALE GENOMIC DNA]</scope>
    <source>
        <strain evidence="7 8">DSM 22954</strain>
    </source>
</reference>
<keyword evidence="4" id="KW-1278">Translocase</keyword>
<dbReference type="AlphaFoldDB" id="A0A0J1HAY2"/>
<organism evidence="7 8">
    <name type="scientific">Photobacterium ganghwense</name>
    <dbReference type="NCBI Taxonomy" id="320778"/>
    <lineage>
        <taxon>Bacteria</taxon>
        <taxon>Pseudomonadati</taxon>
        <taxon>Pseudomonadota</taxon>
        <taxon>Gammaproteobacteria</taxon>
        <taxon>Vibrionales</taxon>
        <taxon>Vibrionaceae</taxon>
        <taxon>Photobacterium</taxon>
    </lineage>
</organism>
<dbReference type="InterPro" id="IPR003593">
    <property type="entry name" value="AAA+_ATPase"/>
</dbReference>
<dbReference type="PROSITE" id="PS50893">
    <property type="entry name" value="ABC_TRANSPORTER_2"/>
    <property type="match status" value="1"/>
</dbReference>
<dbReference type="EMBL" id="LDOU01000013">
    <property type="protein sequence ID" value="KLV08799.1"/>
    <property type="molecule type" value="Genomic_DNA"/>
</dbReference>
<evidence type="ECO:0000256" key="5">
    <source>
        <dbReference type="ARBA" id="ARBA00037066"/>
    </source>
</evidence>
<dbReference type="STRING" id="320778.ABT57_13005"/>
<dbReference type="PANTHER" id="PTHR42794:SF1">
    <property type="entry name" value="HEMIN IMPORT ATP-BINDING PROTEIN HMUV"/>
    <property type="match status" value="1"/>
</dbReference>
<keyword evidence="1" id="KW-0813">Transport</keyword>
<dbReference type="SUPFAM" id="SSF52540">
    <property type="entry name" value="P-loop containing nucleoside triphosphate hydrolases"/>
    <property type="match status" value="1"/>
</dbReference>
<evidence type="ECO:0000256" key="3">
    <source>
        <dbReference type="ARBA" id="ARBA00022840"/>
    </source>
</evidence>
<proteinExistence type="predicted"/>
<keyword evidence="8" id="KW-1185">Reference proteome</keyword>
<feature type="domain" description="ABC transporter" evidence="6">
    <location>
        <begin position="8"/>
        <end position="243"/>
    </location>
</feature>
<dbReference type="SMART" id="SM00382">
    <property type="entry name" value="AAA"/>
    <property type="match status" value="1"/>
</dbReference>
<dbReference type="Proteomes" id="UP000035909">
    <property type="component" value="Unassembled WGS sequence"/>
</dbReference>
<dbReference type="CDD" id="cd03214">
    <property type="entry name" value="ABC_Iron-Siderophores_B12_Hemin"/>
    <property type="match status" value="1"/>
</dbReference>
<comment type="caution">
    <text evidence="7">The sequence shown here is derived from an EMBL/GenBank/DDBJ whole genome shotgun (WGS) entry which is preliminary data.</text>
</comment>
<dbReference type="GO" id="GO:0005524">
    <property type="term" value="F:ATP binding"/>
    <property type="evidence" value="ECO:0007669"/>
    <property type="project" value="UniProtKB-KW"/>
</dbReference>
<dbReference type="PATRIC" id="fig|320778.3.peg.2837"/>
<keyword evidence="3 7" id="KW-0067">ATP-binding</keyword>
<evidence type="ECO:0000256" key="4">
    <source>
        <dbReference type="ARBA" id="ARBA00022967"/>
    </source>
</evidence>
<keyword evidence="2" id="KW-0547">Nucleotide-binding</keyword>
<name>A0A0J1HAY2_9GAMM</name>
<evidence type="ECO:0000256" key="2">
    <source>
        <dbReference type="ARBA" id="ARBA00022741"/>
    </source>
</evidence>
<protein>
    <submittedName>
        <fullName evidence="7">Hemin ABC transporter ATP-binding protein</fullName>
    </submittedName>
</protein>
<dbReference type="Gene3D" id="3.40.50.300">
    <property type="entry name" value="P-loop containing nucleotide triphosphate hydrolases"/>
    <property type="match status" value="1"/>
</dbReference>
<evidence type="ECO:0000313" key="7">
    <source>
        <dbReference type="EMBL" id="KLV08799.1"/>
    </source>
</evidence>
<dbReference type="RefSeq" id="WP_047885731.1">
    <property type="nucleotide sequence ID" value="NZ_LDOU01000013.1"/>
</dbReference>
<dbReference type="GO" id="GO:0016887">
    <property type="term" value="F:ATP hydrolysis activity"/>
    <property type="evidence" value="ECO:0007669"/>
    <property type="project" value="InterPro"/>
</dbReference>